<dbReference type="InterPro" id="IPR001296">
    <property type="entry name" value="Glyco_trans_1"/>
</dbReference>
<proteinExistence type="predicted"/>
<keyword evidence="1" id="KW-0328">Glycosyltransferase</keyword>
<gene>
    <name evidence="5" type="ORF">PO878_07700</name>
</gene>
<evidence type="ECO:0000259" key="4">
    <source>
        <dbReference type="Pfam" id="PF13439"/>
    </source>
</evidence>
<dbReference type="SUPFAM" id="SSF53756">
    <property type="entry name" value="UDP-Glycosyltransferase/glycogen phosphorylase"/>
    <property type="match status" value="1"/>
</dbReference>
<evidence type="ECO:0000256" key="2">
    <source>
        <dbReference type="ARBA" id="ARBA00022679"/>
    </source>
</evidence>
<dbReference type="Proteomes" id="UP001216390">
    <property type="component" value="Chromosome"/>
</dbReference>
<sequence length="363" mass="38748">MRVALTLEQCWHRVPGGSATSILRLAEALVARDDVEVVGVAARHGEPPAPSFVPPVPVAHLPLPRLALYEAWHALRRPRVEAATGPVDLVHATAVAVPGSRAPLVVTVHDLAFRAEPGHATRHGLRFFRRGTELTRRHARLVLVPSEASARECEEAGIGRDRLRVVPWGVTPQVVTEAQRSDVRARHRLERPYVLFVGTVEPRKNLPRVVEAVAALDRPDVELVLVGAEGWNEDLGALLARLPGRVRALGFLPPDDLAPLYEEAAAVAYPSLREGFGLPVLEAMAQGAPVVTSAGTATEEVAGDAAVLVEPTSVDAIAAGLEGLLADPAAAASLGRRARDRAAGFTWARTAEQTVAAYREALT</sequence>
<dbReference type="Pfam" id="PF00534">
    <property type="entry name" value="Glycos_transf_1"/>
    <property type="match status" value="1"/>
</dbReference>
<dbReference type="KEGG" id="ima:PO878_07700"/>
<dbReference type="Gene3D" id="3.40.50.2000">
    <property type="entry name" value="Glycogen Phosphorylase B"/>
    <property type="match status" value="2"/>
</dbReference>
<dbReference type="PANTHER" id="PTHR46401">
    <property type="entry name" value="GLYCOSYLTRANSFERASE WBBK-RELATED"/>
    <property type="match status" value="1"/>
</dbReference>
<dbReference type="RefSeq" id="WP_272738128.1">
    <property type="nucleotide sequence ID" value="NZ_CP116942.1"/>
</dbReference>
<dbReference type="PANTHER" id="PTHR46401:SF2">
    <property type="entry name" value="GLYCOSYLTRANSFERASE WBBK-RELATED"/>
    <property type="match status" value="1"/>
</dbReference>
<keyword evidence="2" id="KW-0808">Transferase</keyword>
<accession>A0AAE9YHJ4</accession>
<name>A0AAE9YHJ4_9ACTN</name>
<feature type="domain" description="Glycosyl transferase family 1" evidence="3">
    <location>
        <begin position="186"/>
        <end position="340"/>
    </location>
</feature>
<keyword evidence="6" id="KW-1185">Reference proteome</keyword>
<evidence type="ECO:0000313" key="5">
    <source>
        <dbReference type="EMBL" id="WCO68612.1"/>
    </source>
</evidence>
<dbReference type="InterPro" id="IPR028098">
    <property type="entry name" value="Glyco_trans_4-like_N"/>
</dbReference>
<reference evidence="5" key="1">
    <citation type="submission" date="2023-01" db="EMBL/GenBank/DDBJ databases">
        <title>The diversity of Class Acidimicrobiia in South China Sea sediment environments and the proposal of Iamia marina sp. nov., a novel species of the genus Iamia.</title>
        <authorList>
            <person name="He Y."/>
            <person name="Tian X."/>
        </authorList>
    </citation>
    <scope>NUCLEOTIDE SEQUENCE</scope>
    <source>
        <strain evidence="5">DSM 19957</strain>
    </source>
</reference>
<dbReference type="CDD" id="cd03809">
    <property type="entry name" value="GT4_MtfB-like"/>
    <property type="match status" value="1"/>
</dbReference>
<dbReference type="GO" id="GO:0016757">
    <property type="term" value="F:glycosyltransferase activity"/>
    <property type="evidence" value="ECO:0007669"/>
    <property type="project" value="UniProtKB-KW"/>
</dbReference>
<evidence type="ECO:0000259" key="3">
    <source>
        <dbReference type="Pfam" id="PF00534"/>
    </source>
</evidence>
<evidence type="ECO:0000256" key="1">
    <source>
        <dbReference type="ARBA" id="ARBA00022676"/>
    </source>
</evidence>
<dbReference type="AlphaFoldDB" id="A0AAE9YHJ4"/>
<evidence type="ECO:0000313" key="6">
    <source>
        <dbReference type="Proteomes" id="UP001216390"/>
    </source>
</evidence>
<protein>
    <submittedName>
        <fullName evidence="5">Glycosyltransferase family 1 protein</fullName>
    </submittedName>
</protein>
<dbReference type="Pfam" id="PF13439">
    <property type="entry name" value="Glyco_transf_4"/>
    <property type="match status" value="1"/>
</dbReference>
<dbReference type="GO" id="GO:0009103">
    <property type="term" value="P:lipopolysaccharide biosynthetic process"/>
    <property type="evidence" value="ECO:0007669"/>
    <property type="project" value="TreeGrafter"/>
</dbReference>
<organism evidence="5 6">
    <name type="scientific">Iamia majanohamensis</name>
    <dbReference type="NCBI Taxonomy" id="467976"/>
    <lineage>
        <taxon>Bacteria</taxon>
        <taxon>Bacillati</taxon>
        <taxon>Actinomycetota</taxon>
        <taxon>Acidimicrobiia</taxon>
        <taxon>Acidimicrobiales</taxon>
        <taxon>Iamiaceae</taxon>
        <taxon>Iamia</taxon>
    </lineage>
</organism>
<feature type="domain" description="Glycosyltransferase subfamily 4-like N-terminal" evidence="4">
    <location>
        <begin position="15"/>
        <end position="172"/>
    </location>
</feature>
<dbReference type="EMBL" id="CP116942">
    <property type="protein sequence ID" value="WCO68612.1"/>
    <property type="molecule type" value="Genomic_DNA"/>
</dbReference>